<dbReference type="Gene3D" id="2.40.160.20">
    <property type="match status" value="1"/>
</dbReference>
<dbReference type="RefSeq" id="WP_143157573.1">
    <property type="nucleotide sequence ID" value="NZ_FQYR01000002.1"/>
</dbReference>
<dbReference type="InParanoid" id="A0A1M6B4T8"/>
<feature type="signal peptide" evidence="1">
    <location>
        <begin position="1"/>
        <end position="20"/>
    </location>
</feature>
<dbReference type="STRING" id="1123071.SAMN02745181_0118"/>
<sequence>MKKHAFVLPLVLGLTASAYAGDSYSAKSSKEVIPPPPSCHLQWFLGASGGYLTDAEEEMYHLQFGVEKVCPDRSCTHALYLELGYTELDESYAFDFTDSIIDIDMDTEIIPLTLNYKYECNLTGNLNWYIGAGAGIAFVDTDLSAEGQSEGFDDEVFYAQGFAGLVYNFSESFEIFGGARYIYMDDPDLTGLSEFDDDASIDGDVLVELGVRFNF</sequence>
<feature type="chain" id="PRO_5013359488" evidence="1">
    <location>
        <begin position="21"/>
        <end position="215"/>
    </location>
</feature>
<keyword evidence="3" id="KW-1185">Reference proteome</keyword>
<dbReference type="InterPro" id="IPR011250">
    <property type="entry name" value="OMP/PagP_B-barrel"/>
</dbReference>
<dbReference type="OrthoDB" id="195537at2"/>
<dbReference type="EMBL" id="FQYR01000002">
    <property type="protein sequence ID" value="SHI43716.1"/>
    <property type="molecule type" value="Genomic_DNA"/>
</dbReference>
<keyword evidence="1" id="KW-0732">Signal</keyword>
<gene>
    <name evidence="2" type="ORF">SAMN02745181_0118</name>
</gene>
<accession>A0A1M6B4T8</accession>
<evidence type="ECO:0000313" key="2">
    <source>
        <dbReference type="EMBL" id="SHI43716.1"/>
    </source>
</evidence>
<reference evidence="2 3" key="1">
    <citation type="submission" date="2016-11" db="EMBL/GenBank/DDBJ databases">
        <authorList>
            <person name="Jaros S."/>
            <person name="Januszkiewicz K."/>
            <person name="Wedrychowicz H."/>
        </authorList>
    </citation>
    <scope>NUCLEOTIDE SEQUENCE [LARGE SCALE GENOMIC DNA]</scope>
    <source>
        <strain evidence="2 3">DSM 18772</strain>
    </source>
</reference>
<evidence type="ECO:0000313" key="3">
    <source>
        <dbReference type="Proteomes" id="UP000184510"/>
    </source>
</evidence>
<evidence type="ECO:0000256" key="1">
    <source>
        <dbReference type="SAM" id="SignalP"/>
    </source>
</evidence>
<proteinExistence type="predicted"/>
<dbReference type="SUPFAM" id="SSF56925">
    <property type="entry name" value="OMPA-like"/>
    <property type="match status" value="1"/>
</dbReference>
<protein>
    <submittedName>
        <fullName evidence="2">Opacity protein</fullName>
    </submittedName>
</protein>
<name>A0A1M6B4T8_9BACT</name>
<dbReference type="AlphaFoldDB" id="A0A1M6B4T8"/>
<dbReference type="Proteomes" id="UP000184510">
    <property type="component" value="Unassembled WGS sequence"/>
</dbReference>
<organism evidence="2 3">
    <name type="scientific">Rubritalea squalenifaciens DSM 18772</name>
    <dbReference type="NCBI Taxonomy" id="1123071"/>
    <lineage>
        <taxon>Bacteria</taxon>
        <taxon>Pseudomonadati</taxon>
        <taxon>Verrucomicrobiota</taxon>
        <taxon>Verrucomicrobiia</taxon>
        <taxon>Verrucomicrobiales</taxon>
        <taxon>Rubritaleaceae</taxon>
        <taxon>Rubritalea</taxon>
    </lineage>
</organism>